<dbReference type="Gene3D" id="3.40.190.10">
    <property type="entry name" value="Periplasmic binding protein-like II"/>
    <property type="match status" value="2"/>
</dbReference>
<dbReference type="EMBL" id="DRNF01000411">
    <property type="protein sequence ID" value="HHJ81273.1"/>
    <property type="molecule type" value="Genomic_DNA"/>
</dbReference>
<gene>
    <name evidence="4" type="ORF">ENJ65_06530</name>
</gene>
<dbReference type="PANTHER" id="PTHR30570:SF1">
    <property type="entry name" value="PHOSPHATE-BINDING PROTEIN PSTS"/>
    <property type="match status" value="1"/>
</dbReference>
<dbReference type="Proteomes" id="UP000885832">
    <property type="component" value="Unassembled WGS sequence"/>
</dbReference>
<feature type="domain" description="PBP" evidence="3">
    <location>
        <begin position="19"/>
        <end position="232"/>
    </location>
</feature>
<name>A0A832J9F8_9GAMM</name>
<feature type="non-terminal residue" evidence="4">
    <location>
        <position position="232"/>
    </location>
</feature>
<dbReference type="SUPFAM" id="SSF53850">
    <property type="entry name" value="Periplasmic binding protein-like II"/>
    <property type="match status" value="1"/>
</dbReference>
<dbReference type="PANTHER" id="PTHR30570">
    <property type="entry name" value="PERIPLASMIC PHOSPHATE BINDING COMPONENT OF PHOSPHATE ABC TRANSPORTER"/>
    <property type="match status" value="1"/>
</dbReference>
<dbReference type="InterPro" id="IPR024370">
    <property type="entry name" value="PBP_domain"/>
</dbReference>
<comment type="caution">
    <text evidence="4">The sequence shown here is derived from an EMBL/GenBank/DDBJ whole genome shotgun (WGS) entry which is preliminary data.</text>
</comment>
<dbReference type="Pfam" id="PF12849">
    <property type="entry name" value="PBP_like_2"/>
    <property type="match status" value="1"/>
</dbReference>
<evidence type="ECO:0000259" key="3">
    <source>
        <dbReference type="Pfam" id="PF12849"/>
    </source>
</evidence>
<sequence length="232" mass="24524">MQHRILKMLSLLLVLIPVAQAAEQLRVAGSTTVLPIVAEAAKHFRRQHPDLTLTVSGGGSGVGVANIERGLVEIGMASRDLTAAEKQRLQGKVKPVAIARDAVAVAVSKAVYDAGVRQLSLAQIAAIYRGEIKNWQQLGGPDSRILVIDKEASRGTRHVFAKVVLGSERARAAGASIITGSNNEEQTVIANSDKAIGMLSHAWLNDAVRALAVGEAGEAVLPTFENVANGRY</sequence>
<proteinExistence type="predicted"/>
<accession>A0A832J9F8</accession>
<keyword evidence="1 2" id="KW-0732">Signal</keyword>
<dbReference type="InterPro" id="IPR050811">
    <property type="entry name" value="Phosphate_ABC_transporter"/>
</dbReference>
<protein>
    <recommendedName>
        <fullName evidence="3">PBP domain-containing protein</fullName>
    </recommendedName>
</protein>
<evidence type="ECO:0000256" key="2">
    <source>
        <dbReference type="SAM" id="SignalP"/>
    </source>
</evidence>
<evidence type="ECO:0000313" key="4">
    <source>
        <dbReference type="EMBL" id="HHJ81273.1"/>
    </source>
</evidence>
<feature type="signal peptide" evidence="2">
    <location>
        <begin position="1"/>
        <end position="21"/>
    </location>
</feature>
<evidence type="ECO:0000256" key="1">
    <source>
        <dbReference type="ARBA" id="ARBA00022729"/>
    </source>
</evidence>
<feature type="chain" id="PRO_5032319373" description="PBP domain-containing protein" evidence="2">
    <location>
        <begin position="22"/>
        <end position="232"/>
    </location>
</feature>
<reference evidence="4" key="1">
    <citation type="journal article" date="2020" name="mSystems">
        <title>Genome- and Community-Level Interaction Insights into Carbon Utilization and Element Cycling Functions of Hydrothermarchaeota in Hydrothermal Sediment.</title>
        <authorList>
            <person name="Zhou Z."/>
            <person name="Liu Y."/>
            <person name="Xu W."/>
            <person name="Pan J."/>
            <person name="Luo Z.H."/>
            <person name="Li M."/>
        </authorList>
    </citation>
    <scope>NUCLEOTIDE SEQUENCE [LARGE SCALE GENOMIC DNA]</scope>
    <source>
        <strain evidence="4">HyVt-505</strain>
    </source>
</reference>
<organism evidence="4">
    <name type="scientific">Candidatus Tenderia electrophaga</name>
    <dbReference type="NCBI Taxonomy" id="1748243"/>
    <lineage>
        <taxon>Bacteria</taxon>
        <taxon>Pseudomonadati</taxon>
        <taxon>Pseudomonadota</taxon>
        <taxon>Gammaproteobacteria</taxon>
        <taxon>Candidatus Tenderiales</taxon>
        <taxon>Candidatus Tenderiaceae</taxon>
        <taxon>Candidatus Tenderia</taxon>
    </lineage>
</organism>
<dbReference type="AlphaFoldDB" id="A0A832J9F8"/>